<dbReference type="HOGENOM" id="CLU_2509290_0_0_5"/>
<gene>
    <name evidence="2" type="ordered locus">Nham_3967</name>
</gene>
<dbReference type="EMBL" id="CP000319">
    <property type="protein sequence ID" value="ABE64642.1"/>
    <property type="molecule type" value="Genomic_DNA"/>
</dbReference>
<protein>
    <submittedName>
        <fullName evidence="2">Putative transposase of insertion sequence ISRm2011-2, orfA protein</fullName>
    </submittedName>
</protein>
<dbReference type="InterPro" id="IPR002622">
    <property type="entry name" value="Transposase_14"/>
</dbReference>
<evidence type="ECO:0000259" key="1">
    <source>
        <dbReference type="Pfam" id="PF01710"/>
    </source>
</evidence>
<evidence type="ECO:0000313" key="3">
    <source>
        <dbReference type="Proteomes" id="UP000001953"/>
    </source>
</evidence>
<dbReference type="SUPFAM" id="SSF46689">
    <property type="entry name" value="Homeodomain-like"/>
    <property type="match status" value="1"/>
</dbReference>
<dbReference type="Proteomes" id="UP000001953">
    <property type="component" value="Chromosome"/>
</dbReference>
<dbReference type="InterPro" id="IPR036388">
    <property type="entry name" value="WH-like_DNA-bd_sf"/>
</dbReference>
<dbReference type="OrthoDB" id="565387at2"/>
<name>Q1QGK5_NITHX</name>
<dbReference type="AlphaFoldDB" id="Q1QGK5"/>
<organism evidence="2 3">
    <name type="scientific">Nitrobacter hamburgensis (strain DSM 10229 / NCIMB 13809 / X14)</name>
    <dbReference type="NCBI Taxonomy" id="323097"/>
    <lineage>
        <taxon>Bacteria</taxon>
        <taxon>Pseudomonadati</taxon>
        <taxon>Pseudomonadota</taxon>
        <taxon>Alphaproteobacteria</taxon>
        <taxon>Hyphomicrobiales</taxon>
        <taxon>Nitrobacteraceae</taxon>
        <taxon>Nitrobacter</taxon>
    </lineage>
</organism>
<dbReference type="STRING" id="323097.Nham_3967"/>
<feature type="domain" description="Transposase Synechocystis PCC 6803" evidence="1">
    <location>
        <begin position="17"/>
        <end position="58"/>
    </location>
</feature>
<dbReference type="InterPro" id="IPR009057">
    <property type="entry name" value="Homeodomain-like_sf"/>
</dbReference>
<evidence type="ECO:0000313" key="2">
    <source>
        <dbReference type="EMBL" id="ABE64642.1"/>
    </source>
</evidence>
<sequence length="85" mass="9428">MREKICCPDSEAAMAKVYSADLRERVIKAVLGGLSARSVARVFSISESSAIKWMQQVRRDGRMALSAVRGHRRAVLEPHAAFLLD</sequence>
<dbReference type="KEGG" id="nha:Nham_3967"/>
<keyword evidence="3" id="KW-1185">Reference proteome</keyword>
<dbReference type="Gene3D" id="1.10.10.10">
    <property type="entry name" value="Winged helix-like DNA-binding domain superfamily/Winged helix DNA-binding domain"/>
    <property type="match status" value="1"/>
</dbReference>
<dbReference type="eggNOG" id="COG3415">
    <property type="taxonomic scope" value="Bacteria"/>
</dbReference>
<dbReference type="Pfam" id="PF01710">
    <property type="entry name" value="HTH_Tnp_IS630"/>
    <property type="match status" value="1"/>
</dbReference>
<accession>Q1QGK5</accession>
<reference evidence="2 3" key="1">
    <citation type="submission" date="2006-03" db="EMBL/GenBank/DDBJ databases">
        <title>Complete sequence of chromosome of Nitrobacter hamburgensis X14.</title>
        <authorList>
            <consortium name="US DOE Joint Genome Institute"/>
            <person name="Copeland A."/>
            <person name="Lucas S."/>
            <person name="Lapidus A."/>
            <person name="Barry K."/>
            <person name="Detter J.C."/>
            <person name="Glavina del Rio T."/>
            <person name="Hammon N."/>
            <person name="Israni S."/>
            <person name="Dalin E."/>
            <person name="Tice H."/>
            <person name="Pitluck S."/>
            <person name="Chain P."/>
            <person name="Malfatti S."/>
            <person name="Shin M."/>
            <person name="Vergez L."/>
            <person name="Schmutz J."/>
            <person name="Larimer F."/>
            <person name="Land M."/>
            <person name="Hauser L."/>
            <person name="Kyrpides N."/>
            <person name="Ivanova N."/>
            <person name="Ward B."/>
            <person name="Arp D."/>
            <person name="Klotz M."/>
            <person name="Stein L."/>
            <person name="O'Mullan G."/>
            <person name="Starkenburg S."/>
            <person name="Sayavedra L."/>
            <person name="Poret-Peterson A.T."/>
            <person name="Gentry M.E."/>
            <person name="Bruce D."/>
            <person name="Richardson P."/>
        </authorList>
    </citation>
    <scope>NUCLEOTIDE SEQUENCE [LARGE SCALE GENOMIC DNA]</scope>
    <source>
        <strain evidence="3">DSM 10229 / NCIMB 13809 / X14</strain>
    </source>
</reference>
<proteinExistence type="predicted"/>